<dbReference type="FunFam" id="1.10.287.180:FF:000001">
    <property type="entry name" value="Transcription elongation factor GreA"/>
    <property type="match status" value="1"/>
</dbReference>
<dbReference type="InterPro" id="IPR028624">
    <property type="entry name" value="Tscrpt_elong_fac_GreA/B"/>
</dbReference>
<organism evidence="11 12">
    <name type="scientific">Rothia terrae</name>
    <dbReference type="NCBI Taxonomy" id="396015"/>
    <lineage>
        <taxon>Bacteria</taxon>
        <taxon>Bacillati</taxon>
        <taxon>Actinomycetota</taxon>
        <taxon>Actinomycetes</taxon>
        <taxon>Micrococcales</taxon>
        <taxon>Micrococcaceae</taxon>
        <taxon>Rothia</taxon>
    </lineage>
</organism>
<evidence type="ECO:0000313" key="11">
    <source>
        <dbReference type="EMBL" id="QNV37375.1"/>
    </source>
</evidence>
<dbReference type="PROSITE" id="PS00829">
    <property type="entry name" value="GREAB_1"/>
    <property type="match status" value="1"/>
</dbReference>
<dbReference type="SUPFAM" id="SSF46557">
    <property type="entry name" value="GreA transcript cleavage protein, N-terminal domain"/>
    <property type="match status" value="1"/>
</dbReference>
<dbReference type="KEGG" id="rter:IDM49_09075"/>
<dbReference type="PANTHER" id="PTHR30437:SF4">
    <property type="entry name" value="TRANSCRIPTION ELONGATION FACTOR GREA"/>
    <property type="match status" value="1"/>
</dbReference>
<dbReference type="InterPro" id="IPR022691">
    <property type="entry name" value="Tscrpt_elong_fac_GreA/B_N"/>
</dbReference>
<comment type="function">
    <text evidence="6 8">Necessary for efficient RNA polymerase transcription elongation past template-encoded arresting sites. The arresting sites in DNA have the property of trapping a certain fraction of elongating RNA polymerases that pass through, resulting in locked ternary complexes. Cleavage of the nascent transcript by cleavage factors such as GreA or GreB allows the resumption of elongation from the new 3'terminus. GreA releases sequences of 2 to 3 nucleotides.</text>
</comment>
<evidence type="ECO:0000256" key="1">
    <source>
        <dbReference type="ARBA" id="ARBA00008213"/>
    </source>
</evidence>
<keyword evidence="11" id="KW-0251">Elongation factor</keyword>
<dbReference type="HAMAP" id="MF_00105">
    <property type="entry name" value="GreA_GreB"/>
    <property type="match status" value="1"/>
</dbReference>
<dbReference type="PANTHER" id="PTHR30437">
    <property type="entry name" value="TRANSCRIPTION ELONGATION FACTOR GREA"/>
    <property type="match status" value="1"/>
</dbReference>
<dbReference type="GeneID" id="96624392"/>
<dbReference type="InterPro" id="IPR023459">
    <property type="entry name" value="Tscrpt_elong_fac_GreA/B_fam"/>
</dbReference>
<dbReference type="PIRSF" id="PIRSF006092">
    <property type="entry name" value="GreA_GreB"/>
    <property type="match status" value="1"/>
</dbReference>
<evidence type="ECO:0000256" key="7">
    <source>
        <dbReference type="ARBA" id="ARBA00030776"/>
    </source>
</evidence>
<keyword evidence="5 8" id="KW-0804">Transcription</keyword>
<evidence type="ECO:0000256" key="4">
    <source>
        <dbReference type="ARBA" id="ARBA00023125"/>
    </source>
</evidence>
<keyword evidence="12" id="KW-1185">Reference proteome</keyword>
<sequence>MTEEQHEGAWLTQEAYDRLSEELERISGPYRQEIVDRISAARDEGDLKENGGYHAAREEQGKNEARIAQLKHLLENAQVGEELKDNGIVESGMVVDAEIAGKAMKFLLGSREVADTLVGDSDLQVFSEKSPMGAAIHGHKVGDTVSYEAPNGKEITVKIIEAKPFQG</sequence>
<dbReference type="EMBL" id="CP061539">
    <property type="protein sequence ID" value="QNV37375.1"/>
    <property type="molecule type" value="Genomic_DNA"/>
</dbReference>
<reference evidence="11 12" key="1">
    <citation type="submission" date="2020-09" db="EMBL/GenBank/DDBJ databases">
        <title>Investigation of environmental microbes.</title>
        <authorList>
            <person name="Ou Y."/>
            <person name="Kang Q."/>
        </authorList>
    </citation>
    <scope>NUCLEOTIDE SEQUENCE [LARGE SCALE GENOMIC DNA]</scope>
    <source>
        <strain evidence="11 12">KJZ-14</strain>
    </source>
</reference>
<dbReference type="Gene3D" id="1.10.287.180">
    <property type="entry name" value="Transcription elongation factor, GreA/GreB, N-terminal domain"/>
    <property type="match status" value="1"/>
</dbReference>
<dbReference type="InterPro" id="IPR036953">
    <property type="entry name" value="GreA/GreB_C_sf"/>
</dbReference>
<dbReference type="RefSeq" id="WP_168614736.1">
    <property type="nucleotide sequence ID" value="NZ_BAAAOX010000020.1"/>
</dbReference>
<dbReference type="GO" id="GO:0070063">
    <property type="term" value="F:RNA polymerase binding"/>
    <property type="evidence" value="ECO:0007669"/>
    <property type="project" value="InterPro"/>
</dbReference>
<keyword evidence="4 8" id="KW-0238">DNA-binding</keyword>
<dbReference type="InterPro" id="IPR001437">
    <property type="entry name" value="Tscrpt_elong_fac_GreA/B_C"/>
</dbReference>
<dbReference type="GO" id="GO:0032784">
    <property type="term" value="P:regulation of DNA-templated transcription elongation"/>
    <property type="evidence" value="ECO:0007669"/>
    <property type="project" value="UniProtKB-UniRule"/>
</dbReference>
<dbReference type="SUPFAM" id="SSF54534">
    <property type="entry name" value="FKBP-like"/>
    <property type="match status" value="1"/>
</dbReference>
<gene>
    <name evidence="8 11" type="primary">greA</name>
    <name evidence="11" type="ORF">IDM49_09075</name>
</gene>
<feature type="domain" description="Transcription elongation factor GreA/GreB N-terminal" evidence="10">
    <location>
        <begin position="10"/>
        <end position="79"/>
    </location>
</feature>
<keyword evidence="11" id="KW-0648">Protein biosynthesis</keyword>
<evidence type="ECO:0000313" key="12">
    <source>
        <dbReference type="Proteomes" id="UP000516404"/>
    </source>
</evidence>
<keyword evidence="3 8" id="KW-0805">Transcription regulation</keyword>
<comment type="similarity">
    <text evidence="1 8">Belongs to the GreA/GreB family.</text>
</comment>
<dbReference type="Gene3D" id="3.10.50.30">
    <property type="entry name" value="Transcription elongation factor, GreA/GreB, C-terminal domain"/>
    <property type="match status" value="1"/>
</dbReference>
<dbReference type="InterPro" id="IPR018151">
    <property type="entry name" value="TF_GreA/GreB_CS"/>
</dbReference>
<dbReference type="GO" id="GO:0003746">
    <property type="term" value="F:translation elongation factor activity"/>
    <property type="evidence" value="ECO:0007669"/>
    <property type="project" value="UniProtKB-KW"/>
</dbReference>
<evidence type="ECO:0000259" key="9">
    <source>
        <dbReference type="Pfam" id="PF01272"/>
    </source>
</evidence>
<feature type="domain" description="Transcription elongation factor GreA/GreB C-terminal" evidence="9">
    <location>
        <begin position="88"/>
        <end position="163"/>
    </location>
</feature>
<dbReference type="GO" id="GO:0003677">
    <property type="term" value="F:DNA binding"/>
    <property type="evidence" value="ECO:0007669"/>
    <property type="project" value="UniProtKB-UniRule"/>
</dbReference>
<evidence type="ECO:0000256" key="2">
    <source>
        <dbReference type="ARBA" id="ARBA00013729"/>
    </source>
</evidence>
<evidence type="ECO:0000256" key="6">
    <source>
        <dbReference type="ARBA" id="ARBA00024916"/>
    </source>
</evidence>
<dbReference type="Pfam" id="PF03449">
    <property type="entry name" value="GreA_GreB_N"/>
    <property type="match status" value="1"/>
</dbReference>
<dbReference type="Proteomes" id="UP000516404">
    <property type="component" value="Chromosome"/>
</dbReference>
<dbReference type="InterPro" id="IPR036805">
    <property type="entry name" value="Tscrpt_elong_fac_GreA/B_N_sf"/>
</dbReference>
<name>A0A7H2BCH9_9MICC</name>
<evidence type="ECO:0000256" key="5">
    <source>
        <dbReference type="ARBA" id="ARBA00023163"/>
    </source>
</evidence>
<dbReference type="Pfam" id="PF01272">
    <property type="entry name" value="GreA_GreB"/>
    <property type="match status" value="1"/>
</dbReference>
<accession>A0A7H2BCH9</accession>
<evidence type="ECO:0000256" key="3">
    <source>
        <dbReference type="ARBA" id="ARBA00023015"/>
    </source>
</evidence>
<evidence type="ECO:0000256" key="8">
    <source>
        <dbReference type="HAMAP-Rule" id="MF_00105"/>
    </source>
</evidence>
<dbReference type="GO" id="GO:0006354">
    <property type="term" value="P:DNA-templated transcription elongation"/>
    <property type="evidence" value="ECO:0007669"/>
    <property type="project" value="TreeGrafter"/>
</dbReference>
<proteinExistence type="inferred from homology"/>
<dbReference type="AlphaFoldDB" id="A0A7H2BCH9"/>
<protein>
    <recommendedName>
        <fullName evidence="2 8">Transcription elongation factor GreA</fullName>
    </recommendedName>
    <alternativeName>
        <fullName evidence="7 8">Transcript cleavage factor GreA</fullName>
    </alternativeName>
</protein>
<evidence type="ECO:0000259" key="10">
    <source>
        <dbReference type="Pfam" id="PF03449"/>
    </source>
</evidence>
<dbReference type="NCBIfam" id="NF001262">
    <property type="entry name" value="PRK00226.1-3"/>
    <property type="match status" value="1"/>
</dbReference>